<gene>
    <name evidence="3" type="ORF">OPV22_018156</name>
</gene>
<dbReference type="EMBL" id="JAQQAF010000005">
    <property type="protein sequence ID" value="KAJ8485671.1"/>
    <property type="molecule type" value="Genomic_DNA"/>
</dbReference>
<accession>A0AAV8QUY1</accession>
<dbReference type="CDD" id="cd14279">
    <property type="entry name" value="CUE"/>
    <property type="match status" value="1"/>
</dbReference>
<dbReference type="InterPro" id="IPR009060">
    <property type="entry name" value="UBA-like_sf"/>
</dbReference>
<proteinExistence type="predicted"/>
<dbReference type="AlphaFoldDB" id="A0AAV8QUY1"/>
<feature type="coiled-coil region" evidence="1">
    <location>
        <begin position="244"/>
        <end position="271"/>
    </location>
</feature>
<dbReference type="InterPro" id="IPR003892">
    <property type="entry name" value="CUE"/>
</dbReference>
<keyword evidence="1" id="KW-0175">Coiled coil</keyword>
<reference evidence="3 4" key="1">
    <citation type="submission" date="2022-12" db="EMBL/GenBank/DDBJ databases">
        <title>Chromosome-scale assembly of the Ensete ventricosum genome.</title>
        <authorList>
            <person name="Dussert Y."/>
            <person name="Stocks J."/>
            <person name="Wendawek A."/>
            <person name="Woldeyes F."/>
            <person name="Nichols R.A."/>
            <person name="Borrell J.S."/>
        </authorList>
    </citation>
    <scope>NUCLEOTIDE SEQUENCE [LARGE SCALE GENOMIC DNA]</scope>
    <source>
        <strain evidence="4">cv. Maze</strain>
        <tissue evidence="3">Seeds</tissue>
    </source>
</reference>
<comment type="caution">
    <text evidence="3">The sequence shown here is derived from an EMBL/GenBank/DDBJ whole genome shotgun (WGS) entry which is preliminary data.</text>
</comment>
<dbReference type="Pfam" id="PF02845">
    <property type="entry name" value="CUE"/>
    <property type="match status" value="1"/>
</dbReference>
<dbReference type="SUPFAM" id="SSF46934">
    <property type="entry name" value="UBA-like"/>
    <property type="match status" value="1"/>
</dbReference>
<feature type="domain" description="CUE" evidence="2">
    <location>
        <begin position="68"/>
        <end position="111"/>
    </location>
</feature>
<sequence>MSALVCGKRSSSIFEEHAHTPPPSVSKRARCCFAGAASPTTAVLRPSPAPSTPCFDGNDSGSSVDIHQVAAHIAHLRSLFPEMDPQLLQRALEESGHDLASAVKCLNALRLESTEINTMSTQSKTEAVLETKAQVSAEGIMNDCKDATAPIQPAEERPPRDNSEWVELFVRGMMNASDINDAMSRASQMLGVLEKSITASAGAAAMKSLHKENTMMKEKTRVLLGENNVLKRAVAMQHDRQKNYDEMCRELQHLNQLVSQYQEQLRTLEVNNFALKMHLKEAQHSSRSNPGRFHHRDIF</sequence>
<keyword evidence="4" id="KW-1185">Reference proteome</keyword>
<dbReference type="PANTHER" id="PTHR31245">
    <property type="entry name" value="UBIQUITIN SYSTEM COMPONENT CUE PROTEIN"/>
    <property type="match status" value="1"/>
</dbReference>
<protein>
    <recommendedName>
        <fullName evidence="2">CUE domain-containing protein</fullName>
    </recommendedName>
</protein>
<dbReference type="GO" id="GO:0043130">
    <property type="term" value="F:ubiquitin binding"/>
    <property type="evidence" value="ECO:0007669"/>
    <property type="project" value="InterPro"/>
</dbReference>
<organism evidence="3 4">
    <name type="scientific">Ensete ventricosum</name>
    <name type="common">Abyssinian banana</name>
    <name type="synonym">Musa ensete</name>
    <dbReference type="NCBI Taxonomy" id="4639"/>
    <lineage>
        <taxon>Eukaryota</taxon>
        <taxon>Viridiplantae</taxon>
        <taxon>Streptophyta</taxon>
        <taxon>Embryophyta</taxon>
        <taxon>Tracheophyta</taxon>
        <taxon>Spermatophyta</taxon>
        <taxon>Magnoliopsida</taxon>
        <taxon>Liliopsida</taxon>
        <taxon>Zingiberales</taxon>
        <taxon>Musaceae</taxon>
        <taxon>Ensete</taxon>
    </lineage>
</organism>
<dbReference type="Proteomes" id="UP001222027">
    <property type="component" value="Unassembled WGS sequence"/>
</dbReference>
<evidence type="ECO:0000313" key="3">
    <source>
        <dbReference type="EMBL" id="KAJ8485671.1"/>
    </source>
</evidence>
<evidence type="ECO:0000256" key="1">
    <source>
        <dbReference type="SAM" id="Coils"/>
    </source>
</evidence>
<dbReference type="PROSITE" id="PS51140">
    <property type="entry name" value="CUE"/>
    <property type="match status" value="1"/>
</dbReference>
<dbReference type="PANTHER" id="PTHR31245:SF1">
    <property type="entry name" value="UBIQUITIN SYSTEM COMPONENT CUE PROTEIN"/>
    <property type="match status" value="1"/>
</dbReference>
<evidence type="ECO:0000313" key="4">
    <source>
        <dbReference type="Proteomes" id="UP001222027"/>
    </source>
</evidence>
<name>A0AAV8QUY1_ENSVE</name>
<evidence type="ECO:0000259" key="2">
    <source>
        <dbReference type="PROSITE" id="PS51140"/>
    </source>
</evidence>